<proteinExistence type="predicted"/>
<keyword evidence="1" id="KW-0812">Transmembrane</keyword>
<organism evidence="2">
    <name type="scientific">Thermosphaera aggregans</name>
    <dbReference type="NCBI Taxonomy" id="54254"/>
    <lineage>
        <taxon>Archaea</taxon>
        <taxon>Thermoproteota</taxon>
        <taxon>Thermoprotei</taxon>
        <taxon>Desulfurococcales</taxon>
        <taxon>Desulfurococcaceae</taxon>
        <taxon>Thermosphaera</taxon>
    </lineage>
</organism>
<protein>
    <submittedName>
        <fullName evidence="2">Uncharacterized protein</fullName>
    </submittedName>
</protein>
<feature type="transmembrane region" description="Helical" evidence="1">
    <location>
        <begin position="495"/>
        <end position="514"/>
    </location>
</feature>
<accession>A0A7C2FXG2</accession>
<reference evidence="2" key="1">
    <citation type="journal article" date="2020" name="mSystems">
        <title>Genome- and Community-Level Interaction Insights into Carbon Utilization and Element Cycling Functions of Hydrothermarchaeota in Hydrothermal Sediment.</title>
        <authorList>
            <person name="Zhou Z."/>
            <person name="Liu Y."/>
            <person name="Xu W."/>
            <person name="Pan J."/>
            <person name="Luo Z.H."/>
            <person name="Li M."/>
        </authorList>
    </citation>
    <scope>NUCLEOTIDE SEQUENCE [LARGE SCALE GENOMIC DNA]</scope>
    <source>
        <strain evidence="2">SpSt-23</strain>
    </source>
</reference>
<dbReference type="EMBL" id="DSJT01000005">
    <property type="protein sequence ID" value="HEF87005.1"/>
    <property type="molecule type" value="Genomic_DNA"/>
</dbReference>
<gene>
    <name evidence="2" type="ORF">ENP55_01600</name>
</gene>
<evidence type="ECO:0000256" key="1">
    <source>
        <dbReference type="SAM" id="Phobius"/>
    </source>
</evidence>
<keyword evidence="1" id="KW-1133">Transmembrane helix</keyword>
<name>A0A7C2FXG2_9CREN</name>
<evidence type="ECO:0000313" key="2">
    <source>
        <dbReference type="EMBL" id="HEF87005.1"/>
    </source>
</evidence>
<keyword evidence="1" id="KW-0472">Membrane</keyword>
<sequence>MESFVNVLLAGKISPDKTMLLPVDIHPFVVPTVISRMKEELDIVDFIIITRRETAESIRNVMNSFPTDVNIYFDNIMSKSLLKDNIFENLFLTRSLIKSLEGKLNRIYIDISAMSGPFAAGMMEERSNLKIDVVFTHVDILPLPGLPSYPFSPRWVHKVYIHGKIEPSQLSHPSNQEVDLPREIRWQGSKYVFMEISSILNSITGKGLVESFYDGQRHVPGEGDRLSIYASLPGGEEKKLLLTMDTRTGPSEEAVTMMYDSWKIISNMIHEQNSDVDKTLLDRVLMQIQRYTGSVDLVVKEMKPSRVEIRRDDQTREHREYKGWKIHSFLIDLVRQVKKPIALLPDTNMFYQGFHVTLLKASIKNGHPWSSIEGVRIYIPICAEAEINGKVAESAGEAKGLSLYSYIMALLANRAIDEVKKYYGSFQIPAVSPPCEASIAVVAQNILEEKAILMTADRKAYNAWQTINVCSDKVLCVYVGHQHKTINIDGMFSKYYAGIVLANLLYVSSLFVNLDIVTAQDKLRLSLESLRGSDAPVVKVSRIIT</sequence>
<comment type="caution">
    <text evidence="2">The sequence shown here is derived from an EMBL/GenBank/DDBJ whole genome shotgun (WGS) entry which is preliminary data.</text>
</comment>
<dbReference type="AlphaFoldDB" id="A0A7C2FXG2"/>